<evidence type="ECO:0000256" key="2">
    <source>
        <dbReference type="ARBA" id="ARBA00022448"/>
    </source>
</evidence>
<evidence type="ECO:0000256" key="5">
    <source>
        <dbReference type="ARBA" id="ARBA00023010"/>
    </source>
</evidence>
<dbReference type="PANTHER" id="PTHR13257:SF0">
    <property type="entry name" value="NUCLEAR PORE COMPLEX PROTEIN NUP88"/>
    <property type="match status" value="1"/>
</dbReference>
<name>A0A226E8L7_FOLCA</name>
<reference evidence="8 9" key="1">
    <citation type="submission" date="2015-12" db="EMBL/GenBank/DDBJ databases">
        <title>The genome of Folsomia candida.</title>
        <authorList>
            <person name="Faddeeva A."/>
            <person name="Derks M.F."/>
            <person name="Anvar Y."/>
            <person name="Smit S."/>
            <person name="Van Straalen N."/>
            <person name="Roelofs D."/>
        </authorList>
    </citation>
    <scope>NUCLEOTIDE SEQUENCE [LARGE SCALE GENOMIC DNA]</scope>
    <source>
        <strain evidence="8 9">VU population</strain>
        <tissue evidence="8">Whole body</tissue>
    </source>
</reference>
<keyword evidence="6" id="KW-0906">Nuclear pore complex</keyword>
<protein>
    <submittedName>
        <fullName evidence="8">Nuclear pore complex protein Nup88</fullName>
    </submittedName>
</protein>
<dbReference type="STRING" id="158441.A0A226E8L7"/>
<keyword evidence="4" id="KW-0653">Protein transport</keyword>
<dbReference type="GO" id="GO:0006406">
    <property type="term" value="P:mRNA export from nucleus"/>
    <property type="evidence" value="ECO:0007669"/>
    <property type="project" value="TreeGrafter"/>
</dbReference>
<comment type="caution">
    <text evidence="8">The sequence shown here is derived from an EMBL/GenBank/DDBJ whole genome shotgun (WGS) entry which is preliminary data.</text>
</comment>
<evidence type="ECO:0000313" key="8">
    <source>
        <dbReference type="EMBL" id="OXA52976.1"/>
    </source>
</evidence>
<gene>
    <name evidence="8" type="ORF">Fcan01_12789</name>
</gene>
<dbReference type="PANTHER" id="PTHR13257">
    <property type="entry name" value="NUCLEOPORIN NUP84-RELATED"/>
    <property type="match status" value="1"/>
</dbReference>
<keyword evidence="5" id="KW-0811">Translocation</keyword>
<sequence>MWNGVLAPEEVSSLKNFMGDEKKTPPFESLTSSLIDFRDDHFVSYNRARHTLCVGSVKKLVNSVAQDDLPVDEELHLTVQQWFEISQLSLFPNADYCCLLWGSRGIVIVSIEHRNSSSRLQITKEHFIAESVYRDHPTLSIFQCRWSPIRSAKIVMVLNSDSFLRVYNVMSGDTLGCFNLGPKISLPLVTTFSPDINPETPIDFDFGPYISVLKSWMILVLKPTGLIYCALLGIVATNTQCFINYYRHVQYSSSTEEEENYTRILCSKQFPIVCVTGQESGFLSHSIMVPTRLEEDDVDLEDQVDKHLMNDSYKLFIKERLKLPKRSSGHNEYESSLQLLQDPLFDNRYICAHDSGLNIITIKFAPEVQKFLMGDEDALESLTSSVCRHLMVWNVGDTVPTFNKLIGISFTASQPERLLCVLNDARAIIYLIPHPADIRHFEEKKEIVSVKYDPTNSRSILDVIKSILGQSPEQPFYCCDQDELGTAESRKLLQATLKSKFKRLCSLERASEYLASYLKSIRSKTKDMETSVKNLLDARGEIKDAAQNIAEIYEDLSEEDQVTRKRMDVVMYRFHQTFPILTDKEKEWRQILETISREITSLKSSTESLHHQVAEMKETLPTQPVKLKAHQLESIKEQVMHNQTVISTMKNSLLQMQDKILRQ</sequence>
<evidence type="ECO:0000256" key="7">
    <source>
        <dbReference type="ARBA" id="ARBA00023242"/>
    </source>
</evidence>
<keyword evidence="3" id="KW-0509">mRNA transport</keyword>
<dbReference type="GO" id="GO:0000055">
    <property type="term" value="P:ribosomal large subunit export from nucleus"/>
    <property type="evidence" value="ECO:0007669"/>
    <property type="project" value="InterPro"/>
</dbReference>
<dbReference type="OMA" id="AYSCPIH"/>
<dbReference type="GO" id="GO:0006606">
    <property type="term" value="P:protein import into nucleus"/>
    <property type="evidence" value="ECO:0007669"/>
    <property type="project" value="TreeGrafter"/>
</dbReference>
<dbReference type="InterPro" id="IPR019321">
    <property type="entry name" value="Nucleoporin_Nup88"/>
</dbReference>
<evidence type="ECO:0000313" key="9">
    <source>
        <dbReference type="Proteomes" id="UP000198287"/>
    </source>
</evidence>
<accession>A0A226E8L7</accession>
<organism evidence="8 9">
    <name type="scientific">Folsomia candida</name>
    <name type="common">Springtail</name>
    <dbReference type="NCBI Taxonomy" id="158441"/>
    <lineage>
        <taxon>Eukaryota</taxon>
        <taxon>Metazoa</taxon>
        <taxon>Ecdysozoa</taxon>
        <taxon>Arthropoda</taxon>
        <taxon>Hexapoda</taxon>
        <taxon>Collembola</taxon>
        <taxon>Entomobryomorpha</taxon>
        <taxon>Isotomoidea</taxon>
        <taxon>Isotomidae</taxon>
        <taxon>Proisotominae</taxon>
        <taxon>Folsomia</taxon>
    </lineage>
</organism>
<evidence type="ECO:0000256" key="6">
    <source>
        <dbReference type="ARBA" id="ARBA00023132"/>
    </source>
</evidence>
<dbReference type="GO" id="GO:0017056">
    <property type="term" value="F:structural constituent of nuclear pore"/>
    <property type="evidence" value="ECO:0007669"/>
    <property type="project" value="InterPro"/>
</dbReference>
<evidence type="ECO:0000256" key="1">
    <source>
        <dbReference type="ARBA" id="ARBA00004567"/>
    </source>
</evidence>
<dbReference type="Proteomes" id="UP000198287">
    <property type="component" value="Unassembled WGS sequence"/>
</dbReference>
<keyword evidence="2" id="KW-0813">Transport</keyword>
<proteinExistence type="predicted"/>
<dbReference type="GO" id="GO:0005643">
    <property type="term" value="C:nuclear pore"/>
    <property type="evidence" value="ECO:0007669"/>
    <property type="project" value="UniProtKB-SubCell"/>
</dbReference>
<dbReference type="AlphaFoldDB" id="A0A226E8L7"/>
<dbReference type="InterPro" id="IPR037700">
    <property type="entry name" value="NUP88/NUP82"/>
</dbReference>
<keyword evidence="9" id="KW-1185">Reference proteome</keyword>
<dbReference type="GO" id="GO:0000056">
    <property type="term" value="P:ribosomal small subunit export from nucleus"/>
    <property type="evidence" value="ECO:0007669"/>
    <property type="project" value="InterPro"/>
</dbReference>
<dbReference type="EMBL" id="LNIX01000006">
    <property type="protein sequence ID" value="OXA52976.1"/>
    <property type="molecule type" value="Genomic_DNA"/>
</dbReference>
<comment type="subcellular location">
    <subcellularLocation>
        <location evidence="1">Nucleus</location>
        <location evidence="1">Nuclear pore complex</location>
    </subcellularLocation>
</comment>
<keyword evidence="7" id="KW-0539">Nucleus</keyword>
<evidence type="ECO:0000256" key="3">
    <source>
        <dbReference type="ARBA" id="ARBA00022816"/>
    </source>
</evidence>
<dbReference type="Pfam" id="PF10168">
    <property type="entry name" value="Nup88"/>
    <property type="match status" value="1"/>
</dbReference>
<dbReference type="OrthoDB" id="341482at2759"/>
<evidence type="ECO:0000256" key="4">
    <source>
        <dbReference type="ARBA" id="ARBA00022927"/>
    </source>
</evidence>